<proteinExistence type="predicted"/>
<gene>
    <name evidence="1" type="ORF">PPRIM_AZ9-3.1.T0560172</name>
</gene>
<evidence type="ECO:0000313" key="1">
    <source>
        <dbReference type="EMBL" id="CAD8076505.1"/>
    </source>
</evidence>
<reference evidence="1" key="1">
    <citation type="submission" date="2021-01" db="EMBL/GenBank/DDBJ databases">
        <authorList>
            <consortium name="Genoscope - CEA"/>
            <person name="William W."/>
        </authorList>
    </citation>
    <scope>NUCLEOTIDE SEQUENCE</scope>
</reference>
<dbReference type="AlphaFoldDB" id="A0A8S1MG58"/>
<accession>A0A8S1MG58</accession>
<dbReference type="EMBL" id="CAJJDM010000057">
    <property type="protein sequence ID" value="CAD8076505.1"/>
    <property type="molecule type" value="Genomic_DNA"/>
</dbReference>
<name>A0A8S1MG58_PARPR</name>
<evidence type="ECO:0000313" key="2">
    <source>
        <dbReference type="Proteomes" id="UP000688137"/>
    </source>
</evidence>
<keyword evidence="2" id="KW-1185">Reference proteome</keyword>
<comment type="caution">
    <text evidence="1">The sequence shown here is derived from an EMBL/GenBank/DDBJ whole genome shotgun (WGS) entry which is preliminary data.</text>
</comment>
<dbReference type="Proteomes" id="UP000688137">
    <property type="component" value="Unassembled WGS sequence"/>
</dbReference>
<sequence length="225" mass="27553">MIDIKNLKQCQYNHYQMGLHEYDEDLLICQRYQVNIKSQQSYILDLYSTNYIIENQQIKFKRYFCLKYLKYEFDQYDINEFLLIFPLYVPKMKLFINQRDNIQNQMEILKIQVNHHILKCLQGKRKLIKTLLLNLVIYLKINMKIMKKLQYKRVNLMTKNKLPKEFLKRKSKKMIQYQYQNNINLTYIESSSSSVKIKKSNKIKKSTLFFNNNHNDPFNQQIFIQ</sequence>
<protein>
    <submittedName>
        <fullName evidence="1">Uncharacterized protein</fullName>
    </submittedName>
</protein>
<organism evidence="1 2">
    <name type="scientific">Paramecium primaurelia</name>
    <dbReference type="NCBI Taxonomy" id="5886"/>
    <lineage>
        <taxon>Eukaryota</taxon>
        <taxon>Sar</taxon>
        <taxon>Alveolata</taxon>
        <taxon>Ciliophora</taxon>
        <taxon>Intramacronucleata</taxon>
        <taxon>Oligohymenophorea</taxon>
        <taxon>Peniculida</taxon>
        <taxon>Parameciidae</taxon>
        <taxon>Paramecium</taxon>
    </lineage>
</organism>